<evidence type="ECO:0000313" key="1">
    <source>
        <dbReference type="EMBL" id="SDC91755.1"/>
    </source>
</evidence>
<accession>A0A1G6QJE2</accession>
<reference evidence="2" key="1">
    <citation type="submission" date="2016-10" db="EMBL/GenBank/DDBJ databases">
        <authorList>
            <person name="Varghese N."/>
            <person name="Submissions S."/>
        </authorList>
    </citation>
    <scope>NUCLEOTIDE SEQUENCE [LARGE SCALE GENOMIC DNA]</scope>
    <source>
        <strain evidence="2">DSM 26382</strain>
    </source>
</reference>
<dbReference type="AlphaFoldDB" id="A0A1G6QJE2"/>
<name>A0A1G6QJE2_9GAMM</name>
<protein>
    <submittedName>
        <fullName evidence="1">Uncharacterized protein</fullName>
    </submittedName>
</protein>
<sequence length="72" mass="8123">MNTLYSILYMLAVIGLLLASVVLSETFYLRSPSGVLLLFGLGLFMSLGFLLFGHIRFDEQPCEKHEENPLRS</sequence>
<gene>
    <name evidence="1" type="ORF">SAMN05216576_10817</name>
</gene>
<organism evidence="1 2">
    <name type="scientific">Ectopseudomonas chengduensis</name>
    <dbReference type="NCBI Taxonomy" id="489632"/>
    <lineage>
        <taxon>Bacteria</taxon>
        <taxon>Pseudomonadati</taxon>
        <taxon>Pseudomonadota</taxon>
        <taxon>Gammaproteobacteria</taxon>
        <taxon>Pseudomonadales</taxon>
        <taxon>Pseudomonadaceae</taxon>
        <taxon>Ectopseudomonas</taxon>
    </lineage>
</organism>
<proteinExistence type="predicted"/>
<keyword evidence="2" id="KW-1185">Reference proteome</keyword>
<evidence type="ECO:0000313" key="2">
    <source>
        <dbReference type="Proteomes" id="UP000199467"/>
    </source>
</evidence>
<dbReference type="EMBL" id="FMZQ01000008">
    <property type="protein sequence ID" value="SDC91755.1"/>
    <property type="molecule type" value="Genomic_DNA"/>
</dbReference>
<dbReference type="RefSeq" id="WP_017676832.1">
    <property type="nucleotide sequence ID" value="NZ_FMZQ01000008.1"/>
</dbReference>
<dbReference type="Proteomes" id="UP000199467">
    <property type="component" value="Unassembled WGS sequence"/>
</dbReference>